<comment type="caution">
    <text evidence="2">The sequence shown here is derived from an EMBL/GenBank/DDBJ whole genome shotgun (WGS) entry which is preliminary data.</text>
</comment>
<feature type="region of interest" description="Disordered" evidence="1">
    <location>
        <begin position="112"/>
        <end position="151"/>
    </location>
</feature>
<sequence>MAAASHQEQPNKAMQSGKEATRTENELAGQTEGAYDTKNDGKNNFVPDCIASQSFGDYLGDTDTDTENSNLPPTRRWVWYCKHRSCPEYYSAWSCKTNFLLHLYETPIHREDATTSTRKGRRQLAKAWREETTFDLSEPKKRPPEEGNGEK</sequence>
<name>A0AA35LQV9_9HYPO</name>
<accession>A0AA35LQV9</accession>
<dbReference type="AlphaFoldDB" id="A0AA35LQV9"/>
<reference evidence="2" key="1">
    <citation type="submission" date="2023-01" db="EMBL/GenBank/DDBJ databases">
        <authorList>
            <person name="Piombo E."/>
        </authorList>
    </citation>
    <scope>NUCLEOTIDE SEQUENCE</scope>
</reference>
<evidence type="ECO:0000313" key="2">
    <source>
        <dbReference type="EMBL" id="CAI6038193.1"/>
    </source>
</evidence>
<evidence type="ECO:0000313" key="3">
    <source>
        <dbReference type="Proteomes" id="UP001160390"/>
    </source>
</evidence>
<feature type="compositionally biased region" description="Polar residues" evidence="1">
    <location>
        <begin position="1"/>
        <end position="14"/>
    </location>
</feature>
<gene>
    <name evidence="2" type="ORF">CCHLO57077_00016012</name>
</gene>
<keyword evidence="3" id="KW-1185">Reference proteome</keyword>
<dbReference type="EMBL" id="CABFNP030000521">
    <property type="protein sequence ID" value="CAI6038193.1"/>
    <property type="molecule type" value="Genomic_DNA"/>
</dbReference>
<feature type="region of interest" description="Disordered" evidence="1">
    <location>
        <begin position="1"/>
        <end position="43"/>
    </location>
</feature>
<organism evidence="2 3">
    <name type="scientific">Clonostachys chloroleuca</name>
    <dbReference type="NCBI Taxonomy" id="1926264"/>
    <lineage>
        <taxon>Eukaryota</taxon>
        <taxon>Fungi</taxon>
        <taxon>Dikarya</taxon>
        <taxon>Ascomycota</taxon>
        <taxon>Pezizomycotina</taxon>
        <taxon>Sordariomycetes</taxon>
        <taxon>Hypocreomycetidae</taxon>
        <taxon>Hypocreales</taxon>
        <taxon>Bionectriaceae</taxon>
        <taxon>Clonostachys</taxon>
    </lineage>
</organism>
<proteinExistence type="predicted"/>
<evidence type="ECO:0000256" key="1">
    <source>
        <dbReference type="SAM" id="MobiDB-lite"/>
    </source>
</evidence>
<dbReference type="Proteomes" id="UP001160390">
    <property type="component" value="Unassembled WGS sequence"/>
</dbReference>
<protein>
    <submittedName>
        <fullName evidence="2">Uncharacterized protein</fullName>
    </submittedName>
</protein>
<feature type="compositionally biased region" description="Basic and acidic residues" evidence="1">
    <location>
        <begin position="127"/>
        <end position="151"/>
    </location>
</feature>